<sequence>MELLYFKQYESATSETGRAKIPITWIKSDASRHVTFTKRKKGLKKKVEELAILCGVEVCMICFGPQVGKPSSTPYSWGLPGVAHVINKYRSLSKEEQDKKKLDNTSLLEQQIKKLKVELKSKMEQNRKMETDRAYMLWDQRLDAYNIDQLKQLAEVVLDRVRQVYERISYVSQHHQEILQGFGKAMERHPGGPLCGDENTTAGDGAIRDLDVLNSAQLNHELIMSSQAGPYHQLMSNLNPYNVEHNPSSSYSSVMDTNSQRFQEGLVNQISLLGLPAYIDEQKANMPMDGTTEPTNSNFFIGASTVLPLSADGSFQLIPSISLKMKEEDQLPEASNFPSNIHPALLKMKLNELLDSNILSNLTWQQAVGLQTDDQPQFGRCESSPPHQTSEHHEEQQWSSEKLVEDVAGKPDMGQRGVYMQEVQNVSDLQLCHVNGHEHGCSSEDGRGQPPTITENASIQQMDVCQLSELNASSKDPSYRGAINLDNSGEHDNLTWSLEDRQNKMSVYQAQMLTSEDRSVSLENGLTTLDGAVEDEGNDG</sequence>
<dbReference type="PROSITE" id="PS50066">
    <property type="entry name" value="MADS_BOX_2"/>
    <property type="match status" value="1"/>
</dbReference>
<dbReference type="InterPro" id="IPR050142">
    <property type="entry name" value="MADS-box/MEF2_TF"/>
</dbReference>
<evidence type="ECO:0000256" key="4">
    <source>
        <dbReference type="ARBA" id="ARBA00023163"/>
    </source>
</evidence>
<organism evidence="9 10">
    <name type="scientific">Ceratopteris richardii</name>
    <name type="common">Triangle waterfern</name>
    <dbReference type="NCBI Taxonomy" id="49495"/>
    <lineage>
        <taxon>Eukaryota</taxon>
        <taxon>Viridiplantae</taxon>
        <taxon>Streptophyta</taxon>
        <taxon>Embryophyta</taxon>
        <taxon>Tracheophyta</taxon>
        <taxon>Polypodiopsida</taxon>
        <taxon>Polypodiidae</taxon>
        <taxon>Polypodiales</taxon>
        <taxon>Pteridineae</taxon>
        <taxon>Pteridaceae</taxon>
        <taxon>Parkerioideae</taxon>
        <taxon>Ceratopteris</taxon>
    </lineage>
</organism>
<evidence type="ECO:0000256" key="6">
    <source>
        <dbReference type="SAM" id="Coils"/>
    </source>
</evidence>
<dbReference type="SUPFAM" id="SSF55455">
    <property type="entry name" value="SRF-like"/>
    <property type="match status" value="1"/>
</dbReference>
<keyword evidence="3" id="KW-0238">DNA-binding</keyword>
<dbReference type="Gene3D" id="3.40.1810.10">
    <property type="entry name" value="Transcription factor, MADS-box"/>
    <property type="match status" value="1"/>
</dbReference>
<comment type="caution">
    <text evidence="9">The sequence shown here is derived from an EMBL/GenBank/DDBJ whole genome shotgun (WGS) entry which is preliminary data.</text>
</comment>
<keyword evidence="6" id="KW-0175">Coiled coil</keyword>
<comment type="subcellular location">
    <subcellularLocation>
        <location evidence="1">Nucleus</location>
    </subcellularLocation>
</comment>
<dbReference type="OMA" id="NERAYFL"/>
<keyword evidence="4" id="KW-0804">Transcription</keyword>
<evidence type="ECO:0000256" key="5">
    <source>
        <dbReference type="ARBA" id="ARBA00023242"/>
    </source>
</evidence>
<dbReference type="GO" id="GO:0045944">
    <property type="term" value="P:positive regulation of transcription by RNA polymerase II"/>
    <property type="evidence" value="ECO:0007669"/>
    <property type="project" value="InterPro"/>
</dbReference>
<dbReference type="InterPro" id="IPR033897">
    <property type="entry name" value="SRF-like_MADS-box"/>
</dbReference>
<dbReference type="PRINTS" id="PR00404">
    <property type="entry name" value="MADSDOMAIN"/>
</dbReference>
<reference evidence="9" key="1">
    <citation type="submission" date="2021-08" db="EMBL/GenBank/DDBJ databases">
        <title>WGS assembly of Ceratopteris richardii.</title>
        <authorList>
            <person name="Marchant D.B."/>
            <person name="Chen G."/>
            <person name="Jenkins J."/>
            <person name="Shu S."/>
            <person name="Leebens-Mack J."/>
            <person name="Grimwood J."/>
            <person name="Schmutz J."/>
            <person name="Soltis P."/>
            <person name="Soltis D."/>
            <person name="Chen Z.-H."/>
        </authorList>
    </citation>
    <scope>NUCLEOTIDE SEQUENCE</scope>
    <source>
        <strain evidence="9">Whitten #5841</strain>
        <tissue evidence="9">Leaf</tissue>
    </source>
</reference>
<feature type="compositionally biased region" description="Basic and acidic residues" evidence="7">
    <location>
        <begin position="389"/>
        <end position="402"/>
    </location>
</feature>
<dbReference type="PANTHER" id="PTHR48019">
    <property type="entry name" value="SERUM RESPONSE FACTOR HOMOLOG"/>
    <property type="match status" value="1"/>
</dbReference>
<keyword evidence="10" id="KW-1185">Reference proteome</keyword>
<keyword evidence="5" id="KW-0539">Nucleus</keyword>
<feature type="region of interest" description="Disordered" evidence="7">
    <location>
        <begin position="374"/>
        <end position="402"/>
    </location>
</feature>
<name>A0A8T2TV91_CERRI</name>
<dbReference type="Proteomes" id="UP000825935">
    <property type="component" value="Chromosome 10"/>
</dbReference>
<evidence type="ECO:0000256" key="3">
    <source>
        <dbReference type="ARBA" id="ARBA00023125"/>
    </source>
</evidence>
<dbReference type="EMBL" id="CM035415">
    <property type="protein sequence ID" value="KAH7427601.1"/>
    <property type="molecule type" value="Genomic_DNA"/>
</dbReference>
<dbReference type="GO" id="GO:0046983">
    <property type="term" value="F:protein dimerization activity"/>
    <property type="evidence" value="ECO:0007669"/>
    <property type="project" value="InterPro"/>
</dbReference>
<dbReference type="GO" id="GO:0005634">
    <property type="term" value="C:nucleus"/>
    <property type="evidence" value="ECO:0007669"/>
    <property type="project" value="UniProtKB-SubCell"/>
</dbReference>
<dbReference type="InterPro" id="IPR036879">
    <property type="entry name" value="TF_MADSbox_sf"/>
</dbReference>
<dbReference type="OrthoDB" id="601557at2759"/>
<dbReference type="CDD" id="cd00266">
    <property type="entry name" value="MADS_SRF_like"/>
    <property type="match status" value="1"/>
</dbReference>
<dbReference type="InterPro" id="IPR002100">
    <property type="entry name" value="TF_MADSbox"/>
</dbReference>
<evidence type="ECO:0000259" key="8">
    <source>
        <dbReference type="PROSITE" id="PS50066"/>
    </source>
</evidence>
<evidence type="ECO:0000313" key="9">
    <source>
        <dbReference type="EMBL" id="KAH7427601.1"/>
    </source>
</evidence>
<accession>A0A8T2TV91</accession>
<dbReference type="Pfam" id="PF00319">
    <property type="entry name" value="SRF-TF"/>
    <property type="match status" value="1"/>
</dbReference>
<dbReference type="GO" id="GO:0000987">
    <property type="term" value="F:cis-regulatory region sequence-specific DNA binding"/>
    <property type="evidence" value="ECO:0007669"/>
    <property type="project" value="InterPro"/>
</dbReference>
<evidence type="ECO:0000256" key="7">
    <source>
        <dbReference type="SAM" id="MobiDB-lite"/>
    </source>
</evidence>
<evidence type="ECO:0000313" key="10">
    <source>
        <dbReference type="Proteomes" id="UP000825935"/>
    </source>
</evidence>
<feature type="domain" description="MADS-box" evidence="8">
    <location>
        <begin position="16"/>
        <end position="64"/>
    </location>
</feature>
<evidence type="ECO:0000256" key="2">
    <source>
        <dbReference type="ARBA" id="ARBA00023015"/>
    </source>
</evidence>
<gene>
    <name evidence="9" type="ORF">KP509_10G051500</name>
</gene>
<dbReference type="SMART" id="SM00432">
    <property type="entry name" value="MADS"/>
    <property type="match status" value="1"/>
</dbReference>
<keyword evidence="2" id="KW-0805">Transcription regulation</keyword>
<evidence type="ECO:0000256" key="1">
    <source>
        <dbReference type="ARBA" id="ARBA00004123"/>
    </source>
</evidence>
<dbReference type="GO" id="GO:0000981">
    <property type="term" value="F:DNA-binding transcription factor activity, RNA polymerase II-specific"/>
    <property type="evidence" value="ECO:0007669"/>
    <property type="project" value="InterPro"/>
</dbReference>
<protein>
    <recommendedName>
        <fullName evidence="8">MADS-box domain-containing protein</fullName>
    </recommendedName>
</protein>
<proteinExistence type="predicted"/>
<feature type="coiled-coil region" evidence="6">
    <location>
        <begin position="105"/>
        <end position="132"/>
    </location>
</feature>
<dbReference type="AlphaFoldDB" id="A0A8T2TV91"/>